<protein>
    <submittedName>
        <fullName evidence="2">Uncharacterized protein</fullName>
    </submittedName>
</protein>
<feature type="compositionally biased region" description="Basic and acidic residues" evidence="1">
    <location>
        <begin position="124"/>
        <end position="139"/>
    </location>
</feature>
<evidence type="ECO:0000256" key="1">
    <source>
        <dbReference type="SAM" id="MobiDB-lite"/>
    </source>
</evidence>
<feature type="compositionally biased region" description="Polar residues" evidence="1">
    <location>
        <begin position="108"/>
        <end position="119"/>
    </location>
</feature>
<dbReference type="EMBL" id="BKCJ010412563">
    <property type="protein sequence ID" value="GFA37088.1"/>
    <property type="molecule type" value="Genomic_DNA"/>
</dbReference>
<feature type="non-terminal residue" evidence="2">
    <location>
        <position position="1"/>
    </location>
</feature>
<dbReference type="AlphaFoldDB" id="A0A699JHN6"/>
<name>A0A699JHN6_TANCI</name>
<organism evidence="2">
    <name type="scientific">Tanacetum cinerariifolium</name>
    <name type="common">Dalmatian daisy</name>
    <name type="synonym">Chrysanthemum cinerariifolium</name>
    <dbReference type="NCBI Taxonomy" id="118510"/>
    <lineage>
        <taxon>Eukaryota</taxon>
        <taxon>Viridiplantae</taxon>
        <taxon>Streptophyta</taxon>
        <taxon>Embryophyta</taxon>
        <taxon>Tracheophyta</taxon>
        <taxon>Spermatophyta</taxon>
        <taxon>Magnoliopsida</taxon>
        <taxon>eudicotyledons</taxon>
        <taxon>Gunneridae</taxon>
        <taxon>Pentapetalae</taxon>
        <taxon>asterids</taxon>
        <taxon>campanulids</taxon>
        <taxon>Asterales</taxon>
        <taxon>Asteraceae</taxon>
        <taxon>Asteroideae</taxon>
        <taxon>Anthemideae</taxon>
        <taxon>Anthemidinae</taxon>
        <taxon>Tanacetum</taxon>
    </lineage>
</organism>
<comment type="caution">
    <text evidence="2">The sequence shown here is derived from an EMBL/GenBank/DDBJ whole genome shotgun (WGS) entry which is preliminary data.</text>
</comment>
<gene>
    <name evidence="2" type="ORF">Tci_609060</name>
</gene>
<accession>A0A699JHN6</accession>
<reference evidence="2" key="1">
    <citation type="journal article" date="2019" name="Sci. Rep.">
        <title>Draft genome of Tanacetum cinerariifolium, the natural source of mosquito coil.</title>
        <authorList>
            <person name="Yamashiro T."/>
            <person name="Shiraishi A."/>
            <person name="Satake H."/>
            <person name="Nakayama K."/>
        </authorList>
    </citation>
    <scope>NUCLEOTIDE SEQUENCE</scope>
</reference>
<sequence length="341" mass="37808">GKGSQGKNIADTLVADVEVSKESDSEPARKRTTSRRVVKKKVTISTADNIILNPDVALELGKSISLTEAIEEEAARQVHATYSRIMTESDLEPARRRPLGVPDASIVISDTSSEGTSTIPGVPDEEKIDSYEDEEKKYDTNDDKSIDLEITNNEETNDEFVHGDEQVNDDEGEEMLNVEVEDYGKGNAEISDLAKADAEKIKEIKDDAKKAKLTPTSSSLFVSSGFGDQFLKLSFDTSLVSTVKDSDMCLNTYLLFLSTKLKRPIMNDNDIKMQCICLYCELCLASNGYSTKRTKIRQNGQNQAREWKEREKSKSKAYTSLMGQTVLILLGRVIPLNIVSI</sequence>
<proteinExistence type="predicted"/>
<evidence type="ECO:0000313" key="2">
    <source>
        <dbReference type="EMBL" id="GFA37088.1"/>
    </source>
</evidence>
<feature type="region of interest" description="Disordered" evidence="1">
    <location>
        <begin position="106"/>
        <end position="139"/>
    </location>
</feature>